<organism evidence="9 10">
    <name type="scientific">Zopfia rhizophila CBS 207.26</name>
    <dbReference type="NCBI Taxonomy" id="1314779"/>
    <lineage>
        <taxon>Eukaryota</taxon>
        <taxon>Fungi</taxon>
        <taxon>Dikarya</taxon>
        <taxon>Ascomycota</taxon>
        <taxon>Pezizomycotina</taxon>
        <taxon>Dothideomycetes</taxon>
        <taxon>Dothideomycetes incertae sedis</taxon>
        <taxon>Zopfiaceae</taxon>
        <taxon>Zopfia</taxon>
    </lineage>
</organism>
<evidence type="ECO:0000256" key="4">
    <source>
        <dbReference type="ARBA" id="ARBA00023136"/>
    </source>
</evidence>
<feature type="transmembrane region" description="Helical" evidence="7">
    <location>
        <begin position="88"/>
        <end position="108"/>
    </location>
</feature>
<feature type="transmembrane region" description="Helical" evidence="7">
    <location>
        <begin position="20"/>
        <end position="39"/>
    </location>
</feature>
<dbReference type="Proteomes" id="UP000800200">
    <property type="component" value="Unassembled WGS sequence"/>
</dbReference>
<evidence type="ECO:0000256" key="2">
    <source>
        <dbReference type="ARBA" id="ARBA00022692"/>
    </source>
</evidence>
<feature type="transmembrane region" description="Helical" evidence="7">
    <location>
        <begin position="176"/>
        <end position="199"/>
    </location>
</feature>
<dbReference type="PANTHER" id="PTHR33048:SF129">
    <property type="entry name" value="INTEGRAL MEMBRANE PROTEIN-RELATED"/>
    <property type="match status" value="1"/>
</dbReference>
<evidence type="ECO:0000256" key="6">
    <source>
        <dbReference type="SAM" id="MobiDB-lite"/>
    </source>
</evidence>
<evidence type="ECO:0000256" key="3">
    <source>
        <dbReference type="ARBA" id="ARBA00022989"/>
    </source>
</evidence>
<proteinExistence type="inferred from homology"/>
<sequence length="404" mass="45519">MTTTDPHAPPDVNTALGFLIPGWILFGIALTCFIVRIHTRLHIINRLYADDYAIFIAMLILIFEMPFVTVSCYYGLGRYEIYVSPENAIKAVYFLYISIFPLYIAIAASRVSIGLTLLRLKKDSKSWTYIIWIVLWVQILQGLAFTVIQLVQCRPLRALWKTTPNMQCLDIKFTNIWAWITSGISIATDIFFAITPITFIGHLRRPLLERFLIVFLMALGLVASSTAIIKMVHLAHYMDQGFDRLHDMLDLTIWVKVEEILIIIAACAPVLKSPVERLLRRIGILVVRSKEYFPHLPSKRGDERKVIGTSLGTWRIVEDSTGSTGSNLDVEQSARPFRPSSPIGVKSESAKSSRLESVAGNTMDGSVGSGEERAEAGKRDGREQKAVYGLESEHRVRIFERSSP</sequence>
<feature type="compositionally biased region" description="Basic and acidic residues" evidence="6">
    <location>
        <begin position="370"/>
        <end position="388"/>
    </location>
</feature>
<accession>A0A6A6DGX5</accession>
<keyword evidence="2 7" id="KW-0812">Transmembrane</keyword>
<dbReference type="Pfam" id="PF20684">
    <property type="entry name" value="Fung_rhodopsin"/>
    <property type="match status" value="1"/>
</dbReference>
<name>A0A6A6DGX5_9PEZI</name>
<feature type="transmembrane region" description="Helical" evidence="7">
    <location>
        <begin position="51"/>
        <end position="76"/>
    </location>
</feature>
<reference evidence="9" key="1">
    <citation type="journal article" date="2020" name="Stud. Mycol.">
        <title>101 Dothideomycetes genomes: a test case for predicting lifestyles and emergence of pathogens.</title>
        <authorList>
            <person name="Haridas S."/>
            <person name="Albert R."/>
            <person name="Binder M."/>
            <person name="Bloem J."/>
            <person name="Labutti K."/>
            <person name="Salamov A."/>
            <person name="Andreopoulos B."/>
            <person name="Baker S."/>
            <person name="Barry K."/>
            <person name="Bills G."/>
            <person name="Bluhm B."/>
            <person name="Cannon C."/>
            <person name="Castanera R."/>
            <person name="Culley D."/>
            <person name="Daum C."/>
            <person name="Ezra D."/>
            <person name="Gonzalez J."/>
            <person name="Henrissat B."/>
            <person name="Kuo A."/>
            <person name="Liang C."/>
            <person name="Lipzen A."/>
            <person name="Lutzoni F."/>
            <person name="Magnuson J."/>
            <person name="Mondo S."/>
            <person name="Nolan M."/>
            <person name="Ohm R."/>
            <person name="Pangilinan J."/>
            <person name="Park H.-J."/>
            <person name="Ramirez L."/>
            <person name="Alfaro M."/>
            <person name="Sun H."/>
            <person name="Tritt A."/>
            <person name="Yoshinaga Y."/>
            <person name="Zwiers L.-H."/>
            <person name="Turgeon B."/>
            <person name="Goodwin S."/>
            <person name="Spatafora J."/>
            <person name="Crous P."/>
            <person name="Grigoriev I."/>
        </authorList>
    </citation>
    <scope>NUCLEOTIDE SEQUENCE</scope>
    <source>
        <strain evidence="9">CBS 207.26</strain>
    </source>
</reference>
<dbReference type="EMBL" id="ML994677">
    <property type="protein sequence ID" value="KAF2178183.1"/>
    <property type="molecule type" value="Genomic_DNA"/>
</dbReference>
<gene>
    <name evidence="9" type="ORF">K469DRAFT_754691</name>
</gene>
<dbReference type="GO" id="GO:0016020">
    <property type="term" value="C:membrane"/>
    <property type="evidence" value="ECO:0007669"/>
    <property type="project" value="UniProtKB-SubCell"/>
</dbReference>
<feature type="compositionally biased region" description="Polar residues" evidence="6">
    <location>
        <begin position="321"/>
        <end position="330"/>
    </location>
</feature>
<keyword evidence="3 7" id="KW-1133">Transmembrane helix</keyword>
<feature type="domain" description="Rhodopsin" evidence="8">
    <location>
        <begin position="35"/>
        <end position="277"/>
    </location>
</feature>
<feature type="transmembrane region" description="Helical" evidence="7">
    <location>
        <begin position="211"/>
        <end position="233"/>
    </location>
</feature>
<feature type="transmembrane region" description="Helical" evidence="7">
    <location>
        <begin position="253"/>
        <end position="271"/>
    </location>
</feature>
<dbReference type="OrthoDB" id="3897607at2759"/>
<dbReference type="PANTHER" id="PTHR33048">
    <property type="entry name" value="PTH11-LIKE INTEGRAL MEMBRANE PROTEIN (AFU_ORTHOLOGUE AFUA_5G11245)"/>
    <property type="match status" value="1"/>
</dbReference>
<evidence type="ECO:0000313" key="10">
    <source>
        <dbReference type="Proteomes" id="UP000800200"/>
    </source>
</evidence>
<comment type="similarity">
    <text evidence="5">Belongs to the SAT4 family.</text>
</comment>
<comment type="subcellular location">
    <subcellularLocation>
        <location evidence="1">Membrane</location>
        <topology evidence="1">Multi-pass membrane protein</topology>
    </subcellularLocation>
</comment>
<keyword evidence="4 7" id="KW-0472">Membrane</keyword>
<evidence type="ECO:0000256" key="5">
    <source>
        <dbReference type="ARBA" id="ARBA00038359"/>
    </source>
</evidence>
<dbReference type="InterPro" id="IPR049326">
    <property type="entry name" value="Rhodopsin_dom_fungi"/>
</dbReference>
<dbReference type="InterPro" id="IPR052337">
    <property type="entry name" value="SAT4-like"/>
</dbReference>
<feature type="transmembrane region" description="Helical" evidence="7">
    <location>
        <begin position="129"/>
        <end position="151"/>
    </location>
</feature>
<feature type="region of interest" description="Disordered" evidence="6">
    <location>
        <begin position="321"/>
        <end position="388"/>
    </location>
</feature>
<dbReference type="AlphaFoldDB" id="A0A6A6DGX5"/>
<protein>
    <recommendedName>
        <fullName evidence="8">Rhodopsin domain-containing protein</fullName>
    </recommendedName>
</protein>
<evidence type="ECO:0000256" key="1">
    <source>
        <dbReference type="ARBA" id="ARBA00004141"/>
    </source>
</evidence>
<evidence type="ECO:0000313" key="9">
    <source>
        <dbReference type="EMBL" id="KAF2178183.1"/>
    </source>
</evidence>
<keyword evidence="10" id="KW-1185">Reference proteome</keyword>
<evidence type="ECO:0000256" key="7">
    <source>
        <dbReference type="SAM" id="Phobius"/>
    </source>
</evidence>
<evidence type="ECO:0000259" key="8">
    <source>
        <dbReference type="Pfam" id="PF20684"/>
    </source>
</evidence>